<dbReference type="AlphaFoldDB" id="A0A7W7I708"/>
<evidence type="ECO:0000313" key="1">
    <source>
        <dbReference type="EMBL" id="MBB4767491.1"/>
    </source>
</evidence>
<sequence>MDLGPLEGRPGQEIAARLEKTVAGGNAATFSVYGHPVIAVPVEALRAGRQIFVEVDGIEAVVLTRELYESIAETLDVLDDPDAMASLRDAKAATGDDLTLEEVRRLVAERDQ</sequence>
<keyword evidence="2" id="KW-1185">Reference proteome</keyword>
<comment type="caution">
    <text evidence="1">The sequence shown here is derived from an EMBL/GenBank/DDBJ whole genome shotgun (WGS) entry which is preliminary data.</text>
</comment>
<name>A0A7W7I708_9ACTN</name>
<accession>A0A7W7I708</accession>
<gene>
    <name evidence="1" type="ORF">BJ971_008047</name>
</gene>
<evidence type="ECO:0000313" key="2">
    <source>
        <dbReference type="Proteomes" id="UP000578112"/>
    </source>
</evidence>
<dbReference type="EMBL" id="JACHNH010000001">
    <property type="protein sequence ID" value="MBB4767491.1"/>
    <property type="molecule type" value="Genomic_DNA"/>
</dbReference>
<organism evidence="1 2">
    <name type="scientific">Actinoplanes digitatis</name>
    <dbReference type="NCBI Taxonomy" id="1868"/>
    <lineage>
        <taxon>Bacteria</taxon>
        <taxon>Bacillati</taxon>
        <taxon>Actinomycetota</taxon>
        <taxon>Actinomycetes</taxon>
        <taxon>Micromonosporales</taxon>
        <taxon>Micromonosporaceae</taxon>
        <taxon>Actinoplanes</taxon>
    </lineage>
</organism>
<protein>
    <submittedName>
        <fullName evidence="1">Benzoyl-CoA reductase/2-hydroxyglutaryl-CoA dehydratase subunit BcrC/BadD/HgdB</fullName>
    </submittedName>
</protein>
<dbReference type="Proteomes" id="UP000578112">
    <property type="component" value="Unassembled WGS sequence"/>
</dbReference>
<dbReference type="RefSeq" id="WP_184998496.1">
    <property type="nucleotide sequence ID" value="NZ_BOMK01000067.1"/>
</dbReference>
<dbReference type="Gene3D" id="1.10.1220.170">
    <property type="match status" value="1"/>
</dbReference>
<proteinExistence type="predicted"/>
<reference evidence="1 2" key="1">
    <citation type="submission" date="2020-08" db="EMBL/GenBank/DDBJ databases">
        <title>Sequencing the genomes of 1000 actinobacteria strains.</title>
        <authorList>
            <person name="Klenk H.-P."/>
        </authorList>
    </citation>
    <scope>NUCLEOTIDE SEQUENCE [LARGE SCALE GENOMIC DNA]</scope>
    <source>
        <strain evidence="1 2">DSM 43149</strain>
    </source>
</reference>